<dbReference type="PANTHER" id="PTHR43133:SF66">
    <property type="entry name" value="ECF RNA POLYMERASE SIGMA FACTOR SIGK"/>
    <property type="match status" value="1"/>
</dbReference>
<dbReference type="Gene3D" id="1.10.10.10">
    <property type="entry name" value="Winged helix-like DNA-binding domain superfamily/Winged helix DNA-binding domain"/>
    <property type="match status" value="1"/>
</dbReference>
<dbReference type="AlphaFoldDB" id="K6W3X5"/>
<dbReference type="RefSeq" id="WP_006339436.1">
    <property type="nucleotide sequence ID" value="NZ_BAHC01000245.1"/>
</dbReference>
<dbReference type="Pfam" id="PF04545">
    <property type="entry name" value="Sigma70_r4"/>
    <property type="match status" value="1"/>
</dbReference>
<evidence type="ECO:0000256" key="2">
    <source>
        <dbReference type="ARBA" id="ARBA00023015"/>
    </source>
</evidence>
<evidence type="ECO:0000259" key="6">
    <source>
        <dbReference type="Pfam" id="PF04542"/>
    </source>
</evidence>
<dbReference type="InterPro" id="IPR013325">
    <property type="entry name" value="RNA_pol_sigma_r2"/>
</dbReference>
<gene>
    <name evidence="8" type="primary">sigK</name>
    <name evidence="8" type="ORF">GORHZ_245_00830</name>
</gene>
<feature type="domain" description="RNA polymerase sigma-70 region 2" evidence="6">
    <location>
        <begin position="67"/>
        <end position="127"/>
    </location>
</feature>
<dbReference type="InterPro" id="IPR013324">
    <property type="entry name" value="RNA_pol_sigma_r3/r4-like"/>
</dbReference>
<dbReference type="NCBIfam" id="TIGR02937">
    <property type="entry name" value="sigma70-ECF"/>
    <property type="match status" value="1"/>
</dbReference>
<dbReference type="CDD" id="cd06171">
    <property type="entry name" value="Sigma70_r4"/>
    <property type="match status" value="1"/>
</dbReference>
<keyword evidence="9" id="KW-1185">Reference proteome</keyword>
<dbReference type="eggNOG" id="COG1595">
    <property type="taxonomic scope" value="Bacteria"/>
</dbReference>
<keyword evidence="3" id="KW-0731">Sigma factor</keyword>
<dbReference type="GO" id="GO:0006352">
    <property type="term" value="P:DNA-templated transcription initiation"/>
    <property type="evidence" value="ECO:0007669"/>
    <property type="project" value="InterPro"/>
</dbReference>
<dbReference type="OrthoDB" id="9784272at2"/>
<keyword evidence="2" id="KW-0805">Transcription regulation</keyword>
<dbReference type="EMBL" id="BAHC01000245">
    <property type="protein sequence ID" value="GAB93845.1"/>
    <property type="molecule type" value="Genomic_DNA"/>
</dbReference>
<protein>
    <submittedName>
        <fullName evidence="8">RNA polymerase ECF-type sigma factor SigK</fullName>
    </submittedName>
</protein>
<evidence type="ECO:0000256" key="1">
    <source>
        <dbReference type="ARBA" id="ARBA00010641"/>
    </source>
</evidence>
<keyword evidence="4" id="KW-0238">DNA-binding</keyword>
<dbReference type="InterPro" id="IPR007630">
    <property type="entry name" value="RNA_pol_sigma70_r4"/>
</dbReference>
<dbReference type="GO" id="GO:0003677">
    <property type="term" value="F:DNA binding"/>
    <property type="evidence" value="ECO:0007669"/>
    <property type="project" value="UniProtKB-KW"/>
</dbReference>
<keyword evidence="5" id="KW-0804">Transcription</keyword>
<dbReference type="STRING" id="1108045.GORHZ_245_00830"/>
<evidence type="ECO:0000313" key="9">
    <source>
        <dbReference type="Proteomes" id="UP000008363"/>
    </source>
</evidence>
<reference evidence="8 9" key="1">
    <citation type="submission" date="2012-08" db="EMBL/GenBank/DDBJ databases">
        <title>Whole genome shotgun sequence of Gordonia rhizosphera NBRC 16068.</title>
        <authorList>
            <person name="Takarada H."/>
            <person name="Isaki S."/>
            <person name="Hosoyama A."/>
            <person name="Tsuchikane K."/>
            <person name="Katsumata H."/>
            <person name="Baba S."/>
            <person name="Ohji S."/>
            <person name="Yamazaki S."/>
            <person name="Fujita N."/>
        </authorList>
    </citation>
    <scope>NUCLEOTIDE SEQUENCE [LARGE SCALE GENOMIC DNA]</scope>
    <source>
        <strain evidence="8 9">NBRC 16068</strain>
    </source>
</reference>
<dbReference type="InterPro" id="IPR036388">
    <property type="entry name" value="WH-like_DNA-bd_sf"/>
</dbReference>
<dbReference type="PANTHER" id="PTHR43133">
    <property type="entry name" value="RNA POLYMERASE ECF-TYPE SIGMA FACTO"/>
    <property type="match status" value="1"/>
</dbReference>
<dbReference type="SUPFAM" id="SSF88946">
    <property type="entry name" value="Sigma2 domain of RNA polymerase sigma factors"/>
    <property type="match status" value="1"/>
</dbReference>
<dbReference type="Proteomes" id="UP000008363">
    <property type="component" value="Unassembled WGS sequence"/>
</dbReference>
<dbReference type="Pfam" id="PF04542">
    <property type="entry name" value="Sigma70_r2"/>
    <property type="match status" value="1"/>
</dbReference>
<dbReference type="InterPro" id="IPR007627">
    <property type="entry name" value="RNA_pol_sigma70_r2"/>
</dbReference>
<comment type="similarity">
    <text evidence="1">Belongs to the sigma-70 factor family. ECF subfamily.</text>
</comment>
<sequence length="220" mass="24357">MTSLSVIRPISLRPDATADRLGDDDYRGPVVTTESASTLAALPALLDRIASGDADAFARFYDLTCARVYGMVLRVLRDPGYSEETTQEVFLQVWRSAGSFDPQAGSALSWLITMAHRRAVDRVRSESAATRRDLAYGTDDTRSTFDEVTEQVASRETSREVINCLGTLTDIQRQSVGLAYYHGLSYREVAEQLSVALPTIKSRIRDGLQRLRDCLGDRDA</sequence>
<proteinExistence type="inferred from homology"/>
<organism evidence="8 9">
    <name type="scientific">Gordonia rhizosphera NBRC 16068</name>
    <dbReference type="NCBI Taxonomy" id="1108045"/>
    <lineage>
        <taxon>Bacteria</taxon>
        <taxon>Bacillati</taxon>
        <taxon>Actinomycetota</taxon>
        <taxon>Actinomycetes</taxon>
        <taxon>Mycobacteriales</taxon>
        <taxon>Gordoniaceae</taxon>
        <taxon>Gordonia</taxon>
    </lineage>
</organism>
<name>K6W3X5_9ACTN</name>
<evidence type="ECO:0000313" key="8">
    <source>
        <dbReference type="EMBL" id="GAB93845.1"/>
    </source>
</evidence>
<evidence type="ECO:0000256" key="4">
    <source>
        <dbReference type="ARBA" id="ARBA00023125"/>
    </source>
</evidence>
<dbReference type="GO" id="GO:0016987">
    <property type="term" value="F:sigma factor activity"/>
    <property type="evidence" value="ECO:0007669"/>
    <property type="project" value="UniProtKB-KW"/>
</dbReference>
<evidence type="ECO:0000259" key="7">
    <source>
        <dbReference type="Pfam" id="PF04545"/>
    </source>
</evidence>
<feature type="domain" description="RNA polymerase sigma-70 region 4" evidence="7">
    <location>
        <begin position="164"/>
        <end position="212"/>
    </location>
</feature>
<dbReference type="Gene3D" id="1.10.1740.10">
    <property type="match status" value="1"/>
</dbReference>
<comment type="caution">
    <text evidence="8">The sequence shown here is derived from an EMBL/GenBank/DDBJ whole genome shotgun (WGS) entry which is preliminary data.</text>
</comment>
<dbReference type="SUPFAM" id="SSF88659">
    <property type="entry name" value="Sigma3 and sigma4 domains of RNA polymerase sigma factors"/>
    <property type="match status" value="1"/>
</dbReference>
<evidence type="ECO:0000256" key="5">
    <source>
        <dbReference type="ARBA" id="ARBA00023163"/>
    </source>
</evidence>
<dbReference type="NCBIfam" id="NF007228">
    <property type="entry name" value="PRK09646.1"/>
    <property type="match status" value="1"/>
</dbReference>
<evidence type="ECO:0000256" key="3">
    <source>
        <dbReference type="ARBA" id="ARBA00023082"/>
    </source>
</evidence>
<dbReference type="InterPro" id="IPR014284">
    <property type="entry name" value="RNA_pol_sigma-70_dom"/>
</dbReference>
<accession>K6W3X5</accession>
<dbReference type="InterPro" id="IPR039425">
    <property type="entry name" value="RNA_pol_sigma-70-like"/>
</dbReference>